<evidence type="ECO:0000313" key="1">
    <source>
        <dbReference type="EMBL" id="GAA4465641.1"/>
    </source>
</evidence>
<dbReference type="Proteomes" id="UP001500067">
    <property type="component" value="Unassembled WGS sequence"/>
</dbReference>
<keyword evidence="2" id="KW-1185">Reference proteome</keyword>
<comment type="caution">
    <text evidence="1">The sequence shown here is derived from an EMBL/GenBank/DDBJ whole genome shotgun (WGS) entry which is preliminary data.</text>
</comment>
<sequence>MFMTTDHSMYMKYKSALRSYGFVLEREEDGVSSYTYGKYSMMTAAAKNGSNITSYAISLFLDK</sequence>
<accession>A0ABP8NGY9</accession>
<evidence type="ECO:0000313" key="2">
    <source>
        <dbReference type="Proteomes" id="UP001500067"/>
    </source>
</evidence>
<proteinExistence type="predicted"/>
<gene>
    <name evidence="1" type="ORF">GCM10023093_18190</name>
</gene>
<protein>
    <submittedName>
        <fullName evidence="1">Uncharacterized protein</fullName>
    </submittedName>
</protein>
<dbReference type="EMBL" id="BAABFA010000010">
    <property type="protein sequence ID" value="GAA4465641.1"/>
    <property type="molecule type" value="Genomic_DNA"/>
</dbReference>
<reference evidence="2" key="1">
    <citation type="journal article" date="2019" name="Int. J. Syst. Evol. Microbiol.">
        <title>The Global Catalogue of Microorganisms (GCM) 10K type strain sequencing project: providing services to taxonomists for standard genome sequencing and annotation.</title>
        <authorList>
            <consortium name="The Broad Institute Genomics Platform"/>
            <consortium name="The Broad Institute Genome Sequencing Center for Infectious Disease"/>
            <person name="Wu L."/>
            <person name="Ma J."/>
        </authorList>
    </citation>
    <scope>NUCLEOTIDE SEQUENCE [LARGE SCALE GENOMIC DNA]</scope>
    <source>
        <strain evidence="2">JCM 32105</strain>
    </source>
</reference>
<organism evidence="1 2">
    <name type="scientific">Nemorincola caseinilytica</name>
    <dbReference type="NCBI Taxonomy" id="2054315"/>
    <lineage>
        <taxon>Bacteria</taxon>
        <taxon>Pseudomonadati</taxon>
        <taxon>Bacteroidota</taxon>
        <taxon>Chitinophagia</taxon>
        <taxon>Chitinophagales</taxon>
        <taxon>Chitinophagaceae</taxon>
        <taxon>Nemorincola</taxon>
    </lineage>
</organism>
<name>A0ABP8NGY9_9BACT</name>